<dbReference type="PROSITE" id="PS00105">
    <property type="entry name" value="AA_TRANSFER_CLASS_1"/>
    <property type="match status" value="2"/>
</dbReference>
<evidence type="ECO:0000256" key="2">
    <source>
        <dbReference type="ARBA" id="ARBA00007441"/>
    </source>
</evidence>
<evidence type="ECO:0000313" key="13">
    <source>
        <dbReference type="Proteomes" id="UP001408789"/>
    </source>
</evidence>
<evidence type="ECO:0000256" key="8">
    <source>
        <dbReference type="ARBA" id="ARBA00037888"/>
    </source>
</evidence>
<evidence type="ECO:0000256" key="5">
    <source>
        <dbReference type="ARBA" id="ARBA00022898"/>
    </source>
</evidence>
<comment type="cofactor">
    <cofactor evidence="1">
        <name>pyridoxal 5'-phosphate</name>
        <dbReference type="ChEBI" id="CHEBI:597326"/>
    </cofactor>
</comment>
<dbReference type="InterPro" id="IPR015422">
    <property type="entry name" value="PyrdxlP-dep_Trfase_small"/>
</dbReference>
<feature type="domain" description="Aminotransferase class I/classII large" evidence="11">
    <location>
        <begin position="39"/>
        <end position="347"/>
    </location>
</feature>
<proteinExistence type="inferred from homology"/>
<evidence type="ECO:0000313" key="12">
    <source>
        <dbReference type="EMBL" id="KAK9071372.1"/>
    </source>
</evidence>
<dbReference type="InterPro" id="IPR004838">
    <property type="entry name" value="NHTrfase_class1_PyrdxlP-BS"/>
</dbReference>
<dbReference type="Gene3D" id="3.90.1150.10">
    <property type="entry name" value="Aspartate Aminotransferase, domain 1"/>
    <property type="match status" value="2"/>
</dbReference>
<protein>
    <recommendedName>
        <fullName evidence="9">1-aminocyclopropane-1-carboxylate synthase</fullName>
        <ecNumber evidence="9">4.4.1.14</ecNumber>
    </recommendedName>
</protein>
<evidence type="ECO:0000256" key="7">
    <source>
        <dbReference type="ARBA" id="ARBA00033478"/>
    </source>
</evidence>
<dbReference type="InterPro" id="IPR050478">
    <property type="entry name" value="Ethylene_sulfur-biosynth"/>
</dbReference>
<dbReference type="InterPro" id="IPR015421">
    <property type="entry name" value="PyrdxlP-dep_Trfase_major"/>
</dbReference>
<dbReference type="CDD" id="cd00609">
    <property type="entry name" value="AAT_like"/>
    <property type="match status" value="2"/>
</dbReference>
<keyword evidence="7" id="KW-0292">Fruit ripening</keyword>
<dbReference type="GO" id="GO:0016847">
    <property type="term" value="F:1-aminocyclopropane-1-carboxylate synthase activity"/>
    <property type="evidence" value="ECO:0007669"/>
    <property type="project" value="UniProtKB-EC"/>
</dbReference>
<evidence type="ECO:0000259" key="11">
    <source>
        <dbReference type="Pfam" id="PF00155"/>
    </source>
</evidence>
<dbReference type="InterPro" id="IPR015424">
    <property type="entry name" value="PyrdxlP-dep_Trfase"/>
</dbReference>
<keyword evidence="6" id="KW-0456">Lyase</keyword>
<dbReference type="PANTHER" id="PTHR43795:SF102">
    <property type="entry name" value="1-AMINOCYCLOPROPANE-1-CARBOXYLATE SYNTHASE"/>
    <property type="match status" value="1"/>
</dbReference>
<evidence type="ECO:0000256" key="9">
    <source>
        <dbReference type="ARBA" id="ARBA00039053"/>
    </source>
</evidence>
<keyword evidence="3" id="KW-0266">Ethylene biosynthesis</keyword>
<comment type="similarity">
    <text evidence="2">Belongs to the class-I pyridoxal-phosphate-dependent aminotransferase family.</text>
</comment>
<comment type="catalytic activity">
    <reaction evidence="10">
        <text>S-adenosyl-L-methionine = 1-aminocyclopropane-1-carboxylate + S-methyl-5'-thioadenosine + H(+)</text>
        <dbReference type="Rhea" id="RHEA:21744"/>
        <dbReference type="ChEBI" id="CHEBI:15378"/>
        <dbReference type="ChEBI" id="CHEBI:17509"/>
        <dbReference type="ChEBI" id="CHEBI:58360"/>
        <dbReference type="ChEBI" id="CHEBI:59789"/>
        <dbReference type="EC" id="4.4.1.14"/>
    </reaction>
</comment>
<feature type="domain" description="Aminotransferase class I/classII large" evidence="11">
    <location>
        <begin position="360"/>
        <end position="738"/>
    </location>
</feature>
<name>A0AAP0DF01_9ASTR</name>
<reference evidence="12 13" key="1">
    <citation type="submission" date="2024-04" db="EMBL/GenBank/DDBJ databases">
        <title>The reference genome of an endangered Asteraceae, Deinandra increscens subsp. villosa, native to the Central Coast of California.</title>
        <authorList>
            <person name="Guilliams M."/>
            <person name="Hasenstab-Lehman K."/>
            <person name="Meyer R."/>
            <person name="Mcevoy S."/>
        </authorList>
    </citation>
    <scope>NUCLEOTIDE SEQUENCE [LARGE SCALE GENOMIC DNA]</scope>
    <source>
        <tissue evidence="12">Leaf</tissue>
    </source>
</reference>
<gene>
    <name evidence="12" type="ORF">SSX86_009940</name>
</gene>
<dbReference type="Gene3D" id="3.40.640.10">
    <property type="entry name" value="Type I PLP-dependent aspartate aminotransferase-like (Major domain)"/>
    <property type="match status" value="2"/>
</dbReference>
<evidence type="ECO:0000256" key="3">
    <source>
        <dbReference type="ARBA" id="ARBA00022666"/>
    </source>
</evidence>
<evidence type="ECO:0000256" key="1">
    <source>
        <dbReference type="ARBA" id="ARBA00001933"/>
    </source>
</evidence>
<sequence>MLSSKATCNSHGQDSSYFLGWEEYDKNPYHPTDNPTGIIQMGLAENQLSFDLLESWLNNHPNSSGFEGFKEIALFQDYHGLPDFKNALVDFMSEIRENKVRFKPNNLVLTAGATSANETLMFCLADPGDAFLIPTPYYPGFDRDLKWRTGAEIVPIHCSSSNGFRITKQALEDAYQKAQNQNLKVKGVLVTNPSNPLGTSLTLHELHLLINFISSKNLHLISDEIYSGTVFSSPSFVSIMEVLNNKGLTNTEVGKRVHIVYSLSKDLGLPGFRIGAIYSNDELVVSAATKMSSFGLISSQTQYLLSQILADKKFTKNYLVENRKRLKQRHEMMEKALQKTGWEEYDKNPYHPTGNPTGIIQMGLAENQLSFDLLESWLTSHPNSSGFEGFKEIALFQDYHGLPDFKNALVDFMSEIRENKVRFKPNNLVLTAGATSANETLMFCLADPGDAFLIPTPYYPGFDRDLKWRTGAEIVPIHCSSSNGFRITKQALEDAYQKAQNQNLKVKGVLVTNPSNPLGTSLTLHELHLLINFISSKNLHLISDEIYSGTVFSSPSFVSIMEVLNNKGLTNTEVGKRVHIVYSLSKDLGLPGFRIGAIYSNDELVVSAATKMSSFGLISSQTQYLLSQILADKKFTKNYLVENRKRLKQRHEMMEKALQKTGIRCLKSNAGLFSWVDMRCLLDTQSFEGEMELWKKIVYDVGLNISPGSSCHCSEPGWFRVCFANMSKETLVLAMQRLSSFVDSTAKKTNRQSSRKSKSLPKWVFSLSSFTTARSGKNAANGGA</sequence>
<organism evidence="12 13">
    <name type="scientific">Deinandra increscens subsp. villosa</name>
    <dbReference type="NCBI Taxonomy" id="3103831"/>
    <lineage>
        <taxon>Eukaryota</taxon>
        <taxon>Viridiplantae</taxon>
        <taxon>Streptophyta</taxon>
        <taxon>Embryophyta</taxon>
        <taxon>Tracheophyta</taxon>
        <taxon>Spermatophyta</taxon>
        <taxon>Magnoliopsida</taxon>
        <taxon>eudicotyledons</taxon>
        <taxon>Gunneridae</taxon>
        <taxon>Pentapetalae</taxon>
        <taxon>asterids</taxon>
        <taxon>campanulids</taxon>
        <taxon>Asterales</taxon>
        <taxon>Asteraceae</taxon>
        <taxon>Asteroideae</taxon>
        <taxon>Heliantheae alliance</taxon>
        <taxon>Madieae</taxon>
        <taxon>Madiinae</taxon>
        <taxon>Deinandra</taxon>
    </lineage>
</organism>
<dbReference type="GO" id="GO:0009835">
    <property type="term" value="P:fruit ripening"/>
    <property type="evidence" value="ECO:0007669"/>
    <property type="project" value="UniProtKB-KW"/>
</dbReference>
<keyword evidence="4" id="KW-0949">S-adenosyl-L-methionine</keyword>
<dbReference type="PANTHER" id="PTHR43795">
    <property type="entry name" value="BIFUNCTIONAL ASPARTATE AMINOTRANSFERASE AND GLUTAMATE/ASPARTATE-PREPHENATE AMINOTRANSFERASE-RELATED"/>
    <property type="match status" value="1"/>
</dbReference>
<dbReference type="PRINTS" id="PR00753">
    <property type="entry name" value="ACCSYNTHASE"/>
</dbReference>
<evidence type="ECO:0000256" key="10">
    <source>
        <dbReference type="ARBA" id="ARBA00049554"/>
    </source>
</evidence>
<dbReference type="Pfam" id="PF00155">
    <property type="entry name" value="Aminotran_1_2"/>
    <property type="match status" value="2"/>
</dbReference>
<dbReference type="SUPFAM" id="SSF53383">
    <property type="entry name" value="PLP-dependent transferases"/>
    <property type="match status" value="2"/>
</dbReference>
<dbReference type="FunFam" id="3.90.1150.10:FF:000038">
    <property type="entry name" value="1-aminocyclopropane-1-carboxylate synthase 2"/>
    <property type="match status" value="1"/>
</dbReference>
<dbReference type="InterPro" id="IPR004839">
    <property type="entry name" value="Aminotransferase_I/II_large"/>
</dbReference>
<keyword evidence="13" id="KW-1185">Reference proteome</keyword>
<dbReference type="Proteomes" id="UP001408789">
    <property type="component" value="Unassembled WGS sequence"/>
</dbReference>
<evidence type="ECO:0000256" key="6">
    <source>
        <dbReference type="ARBA" id="ARBA00023239"/>
    </source>
</evidence>
<comment type="pathway">
    <text evidence="8">Alkene biosynthesis; ethylene biosynthesis via S-adenosyl-L-methionine; ethylene from S-adenosyl-L-methionine: step 1/2.</text>
</comment>
<keyword evidence="5" id="KW-0663">Pyridoxal phosphate</keyword>
<dbReference type="GO" id="GO:0030170">
    <property type="term" value="F:pyridoxal phosphate binding"/>
    <property type="evidence" value="ECO:0007669"/>
    <property type="project" value="InterPro"/>
</dbReference>
<accession>A0AAP0DF01</accession>
<dbReference type="AlphaFoldDB" id="A0AAP0DF01"/>
<dbReference type="EMBL" id="JBCNJP010000011">
    <property type="protein sequence ID" value="KAK9071372.1"/>
    <property type="molecule type" value="Genomic_DNA"/>
</dbReference>
<evidence type="ECO:0000256" key="4">
    <source>
        <dbReference type="ARBA" id="ARBA00022691"/>
    </source>
</evidence>
<dbReference type="GO" id="GO:0008483">
    <property type="term" value="F:transaminase activity"/>
    <property type="evidence" value="ECO:0007669"/>
    <property type="project" value="TreeGrafter"/>
</dbReference>
<dbReference type="EC" id="4.4.1.14" evidence="9"/>
<dbReference type="GO" id="GO:0009693">
    <property type="term" value="P:ethylene biosynthetic process"/>
    <property type="evidence" value="ECO:0007669"/>
    <property type="project" value="UniProtKB-KW"/>
</dbReference>
<comment type="caution">
    <text evidence="12">The sequence shown here is derived from an EMBL/GenBank/DDBJ whole genome shotgun (WGS) entry which is preliminary data.</text>
</comment>
<dbReference type="FunFam" id="3.40.640.10:FF:000051">
    <property type="entry name" value="1-aminocyclopropane-1-carboxylate synthase 3"/>
    <property type="match status" value="2"/>
</dbReference>